<keyword evidence="2" id="KW-1185">Reference proteome</keyword>
<dbReference type="PANTHER" id="PTHR35866:SF1">
    <property type="entry name" value="YKGJ FAMILY CYSTEINE CLUSTER PROTEIN"/>
    <property type="match status" value="1"/>
</dbReference>
<dbReference type="Pfam" id="PF03692">
    <property type="entry name" value="CxxCxxCC"/>
    <property type="match status" value="1"/>
</dbReference>
<organism evidence="1 2">
    <name type="scientific">Arcicella aurantiaca</name>
    <dbReference type="NCBI Taxonomy" id="591202"/>
    <lineage>
        <taxon>Bacteria</taxon>
        <taxon>Pseudomonadati</taxon>
        <taxon>Bacteroidota</taxon>
        <taxon>Cytophagia</taxon>
        <taxon>Cytophagales</taxon>
        <taxon>Flectobacillaceae</taxon>
        <taxon>Arcicella</taxon>
    </lineage>
</organism>
<dbReference type="OrthoDB" id="665764at2"/>
<gene>
    <name evidence="1" type="ORF">LV89_02714</name>
</gene>
<dbReference type="InterPro" id="IPR005358">
    <property type="entry name" value="Puta_zinc/iron-chelating_dom"/>
</dbReference>
<dbReference type="Proteomes" id="UP000245489">
    <property type="component" value="Unassembled WGS sequence"/>
</dbReference>
<dbReference type="RefSeq" id="WP_109743434.1">
    <property type="nucleotide sequence ID" value="NZ_QGGO01000013.1"/>
</dbReference>
<dbReference type="AlphaFoldDB" id="A0A316EBT0"/>
<comment type="caution">
    <text evidence="1">The sequence shown here is derived from an EMBL/GenBank/DDBJ whole genome shotgun (WGS) entry which is preliminary data.</text>
</comment>
<name>A0A316EBT0_9BACT</name>
<dbReference type="EMBL" id="QGGO01000013">
    <property type="protein sequence ID" value="PWK26233.1"/>
    <property type="molecule type" value="Genomic_DNA"/>
</dbReference>
<proteinExistence type="predicted"/>
<evidence type="ECO:0000313" key="2">
    <source>
        <dbReference type="Proteomes" id="UP000245489"/>
    </source>
</evidence>
<reference evidence="1 2" key="1">
    <citation type="submission" date="2018-05" db="EMBL/GenBank/DDBJ databases">
        <title>Genomic Encyclopedia of Archaeal and Bacterial Type Strains, Phase II (KMG-II): from individual species to whole genera.</title>
        <authorList>
            <person name="Goeker M."/>
        </authorList>
    </citation>
    <scope>NUCLEOTIDE SEQUENCE [LARGE SCALE GENOMIC DNA]</scope>
    <source>
        <strain evidence="1 2">DSM 22214</strain>
    </source>
</reference>
<protein>
    <submittedName>
        <fullName evidence="1">Uncharacterized protein</fullName>
    </submittedName>
</protein>
<dbReference type="PANTHER" id="PTHR35866">
    <property type="entry name" value="PUTATIVE-RELATED"/>
    <property type="match status" value="1"/>
</dbReference>
<accession>A0A316EBT0</accession>
<sequence>MIYTEETIDQFNEESRLKYPENRKFFDRIKNKKLKNLDQAFHPKHDEVFEKIDCLNCGNCCKTTSPVFTDIDIDRIAKHLRIRPAELVKQHLHLDSDGDFVLNSSPCTFLGSDNYCSIYDYRPKACREYPHTDRKNIASILPLTLENTKVCPAVFEIVEQLKSAGLGK</sequence>
<evidence type="ECO:0000313" key="1">
    <source>
        <dbReference type="EMBL" id="PWK26233.1"/>
    </source>
</evidence>